<feature type="signal peptide" evidence="1">
    <location>
        <begin position="1"/>
        <end position="22"/>
    </location>
</feature>
<evidence type="ECO:0000313" key="3">
    <source>
        <dbReference type="EMBL" id="MBB4618343.1"/>
    </source>
</evidence>
<dbReference type="InterPro" id="IPR013424">
    <property type="entry name" value="Ice-binding_C"/>
</dbReference>
<accession>A0A7W7AJR3</accession>
<organism evidence="3 4">
    <name type="scientific">Sphingomonas abaci</name>
    <dbReference type="NCBI Taxonomy" id="237611"/>
    <lineage>
        <taxon>Bacteria</taxon>
        <taxon>Pseudomonadati</taxon>
        <taxon>Pseudomonadota</taxon>
        <taxon>Alphaproteobacteria</taxon>
        <taxon>Sphingomonadales</taxon>
        <taxon>Sphingomonadaceae</taxon>
        <taxon>Sphingomonas</taxon>
    </lineage>
</organism>
<feature type="domain" description="Ice-binding protein C-terminal" evidence="2">
    <location>
        <begin position="179"/>
        <end position="204"/>
    </location>
</feature>
<evidence type="ECO:0000313" key="4">
    <source>
        <dbReference type="Proteomes" id="UP000574769"/>
    </source>
</evidence>
<feature type="chain" id="PRO_5030853374" description="Ice-binding protein C-terminal domain-containing protein" evidence="1">
    <location>
        <begin position="23"/>
        <end position="212"/>
    </location>
</feature>
<evidence type="ECO:0000259" key="2">
    <source>
        <dbReference type="Pfam" id="PF07589"/>
    </source>
</evidence>
<dbReference type="Proteomes" id="UP000574769">
    <property type="component" value="Unassembled WGS sequence"/>
</dbReference>
<keyword evidence="1" id="KW-0732">Signal</keyword>
<comment type="caution">
    <text evidence="3">The sequence shown here is derived from an EMBL/GenBank/DDBJ whole genome shotgun (WGS) entry which is preliminary data.</text>
</comment>
<dbReference type="Pfam" id="PF07589">
    <property type="entry name" value="PEP-CTERM"/>
    <property type="match status" value="1"/>
</dbReference>
<proteinExistence type="predicted"/>
<gene>
    <name evidence="3" type="ORF">GGQ96_002479</name>
</gene>
<evidence type="ECO:0000256" key="1">
    <source>
        <dbReference type="SAM" id="SignalP"/>
    </source>
</evidence>
<sequence>MQLIKAAFAASALFLAPAAANATVVGSLGGGTGTFATLSSAGLDGGTVATLSGGTVYTSDRPFADMPAGTIFGNTFLAAGPLAGQPATLNFGSALSYLSFLWGSPDTWNRLTVNTNLGSYDFTVNSLNFAVRDGNQAFSQYVQFAASAGESITGVTFTNDPARDAFEVANFNYTLAAAAVPEPATWAMMLLGFGMIGAAARYRRRGVAVTYA</sequence>
<dbReference type="NCBIfam" id="NF035944">
    <property type="entry name" value="PEPxxWA-CTERM"/>
    <property type="match status" value="1"/>
</dbReference>
<dbReference type="RefSeq" id="WP_246360462.1">
    <property type="nucleotide sequence ID" value="NZ_JACHNY010000004.1"/>
</dbReference>
<dbReference type="AlphaFoldDB" id="A0A7W7AJR3"/>
<name>A0A7W7AJR3_9SPHN</name>
<reference evidence="3 4" key="1">
    <citation type="submission" date="2020-08" db="EMBL/GenBank/DDBJ databases">
        <title>Genomic Encyclopedia of Type Strains, Phase IV (KMG-IV): sequencing the most valuable type-strain genomes for metagenomic binning, comparative biology and taxonomic classification.</title>
        <authorList>
            <person name="Goeker M."/>
        </authorList>
    </citation>
    <scope>NUCLEOTIDE SEQUENCE [LARGE SCALE GENOMIC DNA]</scope>
    <source>
        <strain evidence="3 4">DSM 15867</strain>
    </source>
</reference>
<keyword evidence="4" id="KW-1185">Reference proteome</keyword>
<dbReference type="EMBL" id="JACHNY010000004">
    <property type="protein sequence ID" value="MBB4618343.1"/>
    <property type="molecule type" value="Genomic_DNA"/>
</dbReference>
<protein>
    <recommendedName>
        <fullName evidence="2">Ice-binding protein C-terminal domain-containing protein</fullName>
    </recommendedName>
</protein>
<dbReference type="NCBIfam" id="TIGR02595">
    <property type="entry name" value="PEP_CTERM"/>
    <property type="match status" value="1"/>
</dbReference>